<dbReference type="InterPro" id="IPR037121">
    <property type="entry name" value="Ribosomal_bL25_C"/>
</dbReference>
<dbReference type="Pfam" id="PF01386">
    <property type="entry name" value="Ribosomal_L25p"/>
    <property type="match status" value="1"/>
</dbReference>
<evidence type="ECO:0000256" key="5">
    <source>
        <dbReference type="HAMAP-Rule" id="MF_01334"/>
    </source>
</evidence>
<evidence type="ECO:0000256" key="3">
    <source>
        <dbReference type="ARBA" id="ARBA00022980"/>
    </source>
</evidence>
<dbReference type="AlphaFoldDB" id="A0A938BN57"/>
<evidence type="ECO:0000259" key="8">
    <source>
        <dbReference type="Pfam" id="PF14693"/>
    </source>
</evidence>
<name>A0A938BN57_UNCEI</name>
<comment type="similarity">
    <text evidence="5">Belongs to the bacterial ribosomal protein bL25 family. CTC subfamily.</text>
</comment>
<dbReference type="Proteomes" id="UP000748308">
    <property type="component" value="Unassembled WGS sequence"/>
</dbReference>
<keyword evidence="2 5" id="KW-0694">RNA-binding</keyword>
<comment type="subunit">
    <text evidence="5">Part of the 50S ribosomal subunit; part of the 5S rRNA/L5/L18/L25 subcomplex. Contacts the 5S rRNA. Binds to the 5S rRNA independently of L5 and L18.</text>
</comment>
<feature type="domain" description="Large ribosomal subunit protein bL25 L25" evidence="7">
    <location>
        <begin position="7"/>
        <end position="92"/>
    </location>
</feature>
<dbReference type="GO" id="GO:0008097">
    <property type="term" value="F:5S rRNA binding"/>
    <property type="evidence" value="ECO:0007669"/>
    <property type="project" value="InterPro"/>
</dbReference>
<comment type="caution">
    <text evidence="9">The sequence shown here is derived from an EMBL/GenBank/DDBJ whole genome shotgun (WGS) entry which is preliminary data.</text>
</comment>
<feature type="region of interest" description="Disordered" evidence="6">
    <location>
        <begin position="189"/>
        <end position="218"/>
    </location>
</feature>
<dbReference type="GO" id="GO:0006412">
    <property type="term" value="P:translation"/>
    <property type="evidence" value="ECO:0007669"/>
    <property type="project" value="UniProtKB-UniRule"/>
</dbReference>
<protein>
    <recommendedName>
        <fullName evidence="5">Large ribosomal subunit protein bL25</fullName>
    </recommendedName>
    <alternativeName>
        <fullName evidence="5">General stress protein CTC</fullName>
    </alternativeName>
</protein>
<evidence type="ECO:0000256" key="1">
    <source>
        <dbReference type="ARBA" id="ARBA00022730"/>
    </source>
</evidence>
<dbReference type="InterPro" id="IPR011035">
    <property type="entry name" value="Ribosomal_bL25/Gln-tRNA_synth"/>
</dbReference>
<gene>
    <name evidence="5" type="primary">rplY</name>
    <name evidence="5" type="synonym">ctc</name>
    <name evidence="9" type="ORF">FJY75_12485</name>
</gene>
<feature type="domain" description="Large ribosomal subunit protein bL25 beta" evidence="8">
    <location>
        <begin position="101"/>
        <end position="181"/>
    </location>
</feature>
<dbReference type="InterPro" id="IPR020930">
    <property type="entry name" value="Ribosomal_uL5_bac-type"/>
</dbReference>
<dbReference type="PANTHER" id="PTHR33284:SF1">
    <property type="entry name" value="RIBOSOMAL PROTEIN L25_GLN-TRNA SYNTHETASE, ANTI-CODON-BINDING DOMAIN-CONTAINING PROTEIN"/>
    <property type="match status" value="1"/>
</dbReference>
<dbReference type="Gene3D" id="2.40.240.10">
    <property type="entry name" value="Ribosomal Protein L25, Chain P"/>
    <property type="match status" value="1"/>
</dbReference>
<evidence type="ECO:0000256" key="2">
    <source>
        <dbReference type="ARBA" id="ARBA00022884"/>
    </source>
</evidence>
<reference evidence="9" key="1">
    <citation type="submission" date="2019-03" db="EMBL/GenBank/DDBJ databases">
        <title>Lake Tanganyika Metagenome-Assembled Genomes (MAGs).</title>
        <authorList>
            <person name="Tran P."/>
        </authorList>
    </citation>
    <scope>NUCLEOTIDE SEQUENCE</scope>
    <source>
        <strain evidence="9">M_DeepCast_400m_m2_100</strain>
    </source>
</reference>
<evidence type="ECO:0000256" key="6">
    <source>
        <dbReference type="SAM" id="MobiDB-lite"/>
    </source>
</evidence>
<dbReference type="InterPro" id="IPR029751">
    <property type="entry name" value="Ribosomal_L25_dom"/>
</dbReference>
<evidence type="ECO:0000259" key="7">
    <source>
        <dbReference type="Pfam" id="PF01386"/>
    </source>
</evidence>
<dbReference type="NCBIfam" id="TIGR00731">
    <property type="entry name" value="bL25_bact_ctc"/>
    <property type="match status" value="1"/>
</dbReference>
<evidence type="ECO:0000256" key="4">
    <source>
        <dbReference type="ARBA" id="ARBA00023274"/>
    </source>
</evidence>
<dbReference type="PANTHER" id="PTHR33284">
    <property type="entry name" value="RIBOSOMAL PROTEIN L25/GLN-TRNA SYNTHETASE, ANTI-CODON-BINDING DOMAIN-CONTAINING PROTEIN"/>
    <property type="match status" value="1"/>
</dbReference>
<accession>A0A938BN57</accession>
<keyword evidence="3 5" id="KW-0689">Ribosomal protein</keyword>
<keyword evidence="4 5" id="KW-0687">Ribonucleoprotein</keyword>
<dbReference type="HAMAP" id="MF_01334">
    <property type="entry name" value="Ribosomal_bL25_CTC"/>
    <property type="match status" value="1"/>
</dbReference>
<proteinExistence type="inferred from homology"/>
<dbReference type="InterPro" id="IPR020056">
    <property type="entry name" value="Rbsml_bL25/Gln-tRNA_synth_N"/>
</dbReference>
<dbReference type="GO" id="GO:0003735">
    <property type="term" value="F:structural constituent of ribosome"/>
    <property type="evidence" value="ECO:0007669"/>
    <property type="project" value="InterPro"/>
</dbReference>
<dbReference type="Gene3D" id="2.170.120.20">
    <property type="entry name" value="Ribosomal protein L25, beta domain"/>
    <property type="match status" value="1"/>
</dbReference>
<dbReference type="GO" id="GO:0022625">
    <property type="term" value="C:cytosolic large ribosomal subunit"/>
    <property type="evidence" value="ECO:0007669"/>
    <property type="project" value="TreeGrafter"/>
</dbReference>
<feature type="compositionally biased region" description="Basic and acidic residues" evidence="6">
    <location>
        <begin position="204"/>
        <end position="218"/>
    </location>
</feature>
<dbReference type="Pfam" id="PF14693">
    <property type="entry name" value="Ribosomal_TL5_C"/>
    <property type="match status" value="1"/>
</dbReference>
<evidence type="ECO:0000313" key="9">
    <source>
        <dbReference type="EMBL" id="MBM3318659.1"/>
    </source>
</evidence>
<dbReference type="SUPFAM" id="SSF50715">
    <property type="entry name" value="Ribosomal protein L25-like"/>
    <property type="match status" value="1"/>
</dbReference>
<dbReference type="CDD" id="cd00495">
    <property type="entry name" value="Ribosomal_L25_TL5_CTC"/>
    <property type="match status" value="1"/>
</dbReference>
<evidence type="ECO:0000313" key="10">
    <source>
        <dbReference type="Proteomes" id="UP000748308"/>
    </source>
</evidence>
<dbReference type="InterPro" id="IPR020057">
    <property type="entry name" value="Ribosomal_bL25_b-dom"/>
</dbReference>
<comment type="function">
    <text evidence="5">This is one of the proteins that binds to the 5S RNA in the ribosome where it forms part of the central protuberance.</text>
</comment>
<organism evidence="9 10">
    <name type="scientific">Eiseniibacteriota bacterium</name>
    <dbReference type="NCBI Taxonomy" id="2212470"/>
    <lineage>
        <taxon>Bacteria</taxon>
        <taxon>Candidatus Eiseniibacteriota</taxon>
    </lineage>
</organism>
<feature type="compositionally biased region" description="Low complexity" evidence="6">
    <location>
        <begin position="189"/>
        <end position="203"/>
    </location>
</feature>
<dbReference type="EMBL" id="VGIY01000434">
    <property type="protein sequence ID" value="MBM3318659.1"/>
    <property type="molecule type" value="Genomic_DNA"/>
</dbReference>
<dbReference type="InterPro" id="IPR001021">
    <property type="entry name" value="Ribosomal_bL25_long"/>
</dbReference>
<sequence>MSLVELAGRNREDKGKGAAHRLRAEGLLPGVVYGSGENRLVAVERHGFEGVLRRAVTGTVLIDLALPDGSLRVLIKEVQRDPATAKLLHVDFLRISMDRPIRLKVPLRFTGVPEGVRTEGGMLEHLLREMEVECLPGDVPEFIEIDVSALNVGQSIHARDIVRERVQILTPPERAIAVVHGKAVEATPAAAAAAPAEAAAEAKPGAEKKAPEKDGKKS</sequence>
<keyword evidence="1 5" id="KW-0699">rRNA-binding</keyword>